<keyword evidence="1" id="KW-0472">Membrane</keyword>
<dbReference type="EMBL" id="MJIC01000006">
    <property type="protein sequence ID" value="OFI35727.1"/>
    <property type="molecule type" value="Genomic_DNA"/>
</dbReference>
<protein>
    <submittedName>
        <fullName evidence="2">Uncharacterized protein</fullName>
    </submittedName>
</protein>
<feature type="transmembrane region" description="Helical" evidence="1">
    <location>
        <begin position="121"/>
        <end position="139"/>
    </location>
</feature>
<keyword evidence="1" id="KW-0812">Transmembrane</keyword>
<keyword evidence="3" id="KW-1185">Reference proteome</keyword>
<accession>A0A1E8FIF0</accession>
<sequence length="145" mass="16560">MTKMSMWAIYWRFYLVVFSVFLLTVLVIQLLPVLPLIPNTVYHPTAFWLMAGLITFILSLFVPQGLVYACYGKRLSFRPVFWTRLHYCLYGLFGFLAAFALIVQAVASPFVWAGYKLYCQPAVLLLGPWVAVSLTLSVAKQNNRP</sequence>
<evidence type="ECO:0000256" key="1">
    <source>
        <dbReference type="SAM" id="Phobius"/>
    </source>
</evidence>
<feature type="transmembrane region" description="Helical" evidence="1">
    <location>
        <begin position="12"/>
        <end position="34"/>
    </location>
</feature>
<evidence type="ECO:0000313" key="3">
    <source>
        <dbReference type="Proteomes" id="UP000176037"/>
    </source>
</evidence>
<proteinExistence type="predicted"/>
<dbReference type="OrthoDB" id="6400414at2"/>
<comment type="caution">
    <text evidence="2">The sequence shown here is derived from an EMBL/GenBank/DDBJ whole genome shotgun (WGS) entry which is preliminary data.</text>
</comment>
<dbReference type="Proteomes" id="UP000176037">
    <property type="component" value="Unassembled WGS sequence"/>
</dbReference>
<evidence type="ECO:0000313" key="2">
    <source>
        <dbReference type="EMBL" id="OFI35727.1"/>
    </source>
</evidence>
<dbReference type="AlphaFoldDB" id="A0A1E8FIF0"/>
<dbReference type="RefSeq" id="WP_070174967.1">
    <property type="nucleotide sequence ID" value="NZ_BMJR01000008.1"/>
</dbReference>
<gene>
    <name evidence="2" type="ORF">BFC17_10595</name>
</gene>
<feature type="transmembrane region" description="Helical" evidence="1">
    <location>
        <begin position="92"/>
        <end position="115"/>
    </location>
</feature>
<feature type="transmembrane region" description="Helical" evidence="1">
    <location>
        <begin position="46"/>
        <end position="71"/>
    </location>
</feature>
<keyword evidence="1" id="KW-1133">Transmembrane helix</keyword>
<dbReference type="STRING" id="1856405.BFC17_10595"/>
<organism evidence="2 3">
    <name type="scientific">Alteromonas lipolytica</name>
    <dbReference type="NCBI Taxonomy" id="1856405"/>
    <lineage>
        <taxon>Bacteria</taxon>
        <taxon>Pseudomonadati</taxon>
        <taxon>Pseudomonadota</taxon>
        <taxon>Gammaproteobacteria</taxon>
        <taxon>Alteromonadales</taxon>
        <taxon>Alteromonadaceae</taxon>
        <taxon>Alteromonas/Salinimonas group</taxon>
        <taxon>Alteromonas</taxon>
    </lineage>
</organism>
<reference evidence="2 3" key="1">
    <citation type="submission" date="2016-09" db="EMBL/GenBank/DDBJ databases">
        <title>Alteromonas lipolytica, a new species isolated from sea water.</title>
        <authorList>
            <person name="Wu Y.-H."/>
            <person name="Cheng H."/>
            <person name="Xu X.-W."/>
        </authorList>
    </citation>
    <scope>NUCLEOTIDE SEQUENCE [LARGE SCALE GENOMIC DNA]</scope>
    <source>
        <strain evidence="2 3">JW12</strain>
    </source>
</reference>
<name>A0A1E8FIF0_9ALTE</name>